<evidence type="ECO:0000259" key="8">
    <source>
        <dbReference type="PROSITE" id="PS50931"/>
    </source>
</evidence>
<evidence type="ECO:0000313" key="9">
    <source>
        <dbReference type="EMBL" id="KAA3528293.1"/>
    </source>
</evidence>
<dbReference type="Pfam" id="PF00126">
    <property type="entry name" value="HTH_1"/>
    <property type="match status" value="1"/>
</dbReference>
<dbReference type="GO" id="GO:0003700">
    <property type="term" value="F:DNA-binding transcription factor activity"/>
    <property type="evidence" value="ECO:0007669"/>
    <property type="project" value="InterPro"/>
</dbReference>
<dbReference type="Proteomes" id="UP000440716">
    <property type="component" value="Unassembled WGS sequence"/>
</dbReference>
<dbReference type="GO" id="GO:0032993">
    <property type="term" value="C:protein-DNA complex"/>
    <property type="evidence" value="ECO:0007669"/>
    <property type="project" value="TreeGrafter"/>
</dbReference>
<evidence type="ECO:0000313" key="11">
    <source>
        <dbReference type="EMBL" id="MVA57138.1"/>
    </source>
</evidence>
<dbReference type="Proteomes" id="UP000436911">
    <property type="component" value="Unassembled WGS sequence"/>
</dbReference>
<dbReference type="CDD" id="cd08414">
    <property type="entry name" value="PBP2_LTTR_aromatics_like"/>
    <property type="match status" value="1"/>
</dbReference>
<evidence type="ECO:0000256" key="1">
    <source>
        <dbReference type="ARBA" id="ARBA00009437"/>
    </source>
</evidence>
<dbReference type="GeneID" id="60681274"/>
<name>A0A125P1X7_AGRVI</name>
<dbReference type="PROSITE" id="PS50931">
    <property type="entry name" value="HTH_LYSR"/>
    <property type="match status" value="1"/>
</dbReference>
<dbReference type="InterPro" id="IPR036390">
    <property type="entry name" value="WH_DNA-bd_sf"/>
</dbReference>
<dbReference type="SUPFAM" id="SSF46785">
    <property type="entry name" value="Winged helix' DNA-binding domain"/>
    <property type="match status" value="1"/>
</dbReference>
<dbReference type="FunFam" id="1.10.10.10:FF:000001">
    <property type="entry name" value="LysR family transcriptional regulator"/>
    <property type="match status" value="1"/>
</dbReference>
<dbReference type="InterPro" id="IPR036388">
    <property type="entry name" value="WH-like_DNA-bd_sf"/>
</dbReference>
<evidence type="ECO:0000313" key="12">
    <source>
        <dbReference type="Proteomes" id="UP000175993"/>
    </source>
</evidence>
<dbReference type="PANTHER" id="PTHR30346:SF0">
    <property type="entry name" value="HCA OPERON TRANSCRIPTIONAL ACTIVATOR HCAR"/>
    <property type="match status" value="1"/>
</dbReference>
<evidence type="ECO:0000256" key="4">
    <source>
        <dbReference type="ARBA" id="ARBA00023163"/>
    </source>
</evidence>
<comment type="caution">
    <text evidence="9">The sequence shown here is derived from an EMBL/GenBank/DDBJ whole genome shotgun (WGS) entry which is preliminary data.</text>
</comment>
<proteinExistence type="inferred from homology"/>
<evidence type="ECO:0000256" key="2">
    <source>
        <dbReference type="ARBA" id="ARBA00023015"/>
    </source>
</evidence>
<dbReference type="EMBL" id="WPHU01000005">
    <property type="protein sequence ID" value="MVA57138.1"/>
    <property type="molecule type" value="Genomic_DNA"/>
</dbReference>
<evidence type="ECO:0000256" key="5">
    <source>
        <dbReference type="ARBA" id="ARBA00054626"/>
    </source>
</evidence>
<reference evidence="11 14" key="3">
    <citation type="submission" date="2019-12" db="EMBL/GenBank/DDBJ databases">
        <title>Whole-genome sequencing of Allorhizobium vitis.</title>
        <authorList>
            <person name="Gan H.M."/>
            <person name="Szegedi E."/>
            <person name="Burr T."/>
            <person name="Savka M.A."/>
        </authorList>
    </citation>
    <scope>NUCLEOTIDE SEQUENCE [LARGE SCALE GENOMIC DNA]</scope>
    <source>
        <strain evidence="11 14">CG415</strain>
    </source>
</reference>
<dbReference type="PANTHER" id="PTHR30346">
    <property type="entry name" value="TRANSCRIPTIONAL DUAL REGULATOR HCAR-RELATED"/>
    <property type="match status" value="1"/>
</dbReference>
<dbReference type="GO" id="GO:0003677">
    <property type="term" value="F:DNA binding"/>
    <property type="evidence" value="ECO:0007669"/>
    <property type="project" value="UniProtKB-KW"/>
</dbReference>
<dbReference type="SUPFAM" id="SSF53850">
    <property type="entry name" value="Periplasmic binding protein-like II"/>
    <property type="match status" value="1"/>
</dbReference>
<dbReference type="Gene3D" id="1.10.10.10">
    <property type="entry name" value="Winged helix-like DNA-binding domain superfamily/Winged helix DNA-binding domain"/>
    <property type="match status" value="1"/>
</dbReference>
<evidence type="ECO:0000313" key="13">
    <source>
        <dbReference type="Proteomes" id="UP000436911"/>
    </source>
</evidence>
<reference evidence="10 12" key="2">
    <citation type="submission" date="2019-11" db="EMBL/GenBank/DDBJ databases">
        <title>Whole-genome sequencing of Allorhizobium vitis.</title>
        <authorList>
            <person name="Gan H.M."/>
            <person name="Savka M.A."/>
        </authorList>
    </citation>
    <scope>NUCLEOTIDE SEQUENCE [LARGE SCALE GENOMIC DNA]</scope>
    <source>
        <strain evidence="10 12">AB4</strain>
    </source>
</reference>
<organism evidence="9 13">
    <name type="scientific">Agrobacterium vitis</name>
    <name type="common">Rhizobium vitis</name>
    <dbReference type="NCBI Taxonomy" id="373"/>
    <lineage>
        <taxon>Bacteria</taxon>
        <taxon>Pseudomonadati</taxon>
        <taxon>Pseudomonadota</taxon>
        <taxon>Alphaproteobacteria</taxon>
        <taxon>Hyphomicrobiales</taxon>
        <taxon>Rhizobiaceae</taxon>
        <taxon>Rhizobium/Agrobacterium group</taxon>
        <taxon>Agrobacterium</taxon>
    </lineage>
</organism>
<protein>
    <recommendedName>
        <fullName evidence="6">HTH-type transcriptional regulator TtuA</fullName>
    </recommendedName>
    <alternativeName>
        <fullName evidence="7">Tartrate utilization transcriptional regulator</fullName>
    </alternativeName>
</protein>
<keyword evidence="3" id="KW-0238">DNA-binding</keyword>
<dbReference type="RefSeq" id="WP_060719704.1">
    <property type="nucleotide sequence ID" value="NZ_CP146242.1"/>
</dbReference>
<comment type="similarity">
    <text evidence="1">Belongs to the LysR transcriptional regulatory family.</text>
</comment>
<evidence type="ECO:0000256" key="3">
    <source>
        <dbReference type="ARBA" id="ARBA00023125"/>
    </source>
</evidence>
<dbReference type="OrthoDB" id="7216893at2"/>
<dbReference type="Gene3D" id="3.40.190.10">
    <property type="entry name" value="Periplasmic binding protein-like II"/>
    <property type="match status" value="2"/>
</dbReference>
<evidence type="ECO:0000313" key="14">
    <source>
        <dbReference type="Proteomes" id="UP000440716"/>
    </source>
</evidence>
<dbReference type="Pfam" id="PF03466">
    <property type="entry name" value="LysR_substrate"/>
    <property type="match status" value="1"/>
</dbReference>
<dbReference type="EMBL" id="QUSG01000004">
    <property type="protein sequence ID" value="KAA3528293.1"/>
    <property type="molecule type" value="Genomic_DNA"/>
</dbReference>
<evidence type="ECO:0000313" key="10">
    <source>
        <dbReference type="EMBL" id="MUP04039.1"/>
    </source>
</evidence>
<dbReference type="EMBL" id="MBEV02000002">
    <property type="protein sequence ID" value="MUP04039.1"/>
    <property type="molecule type" value="Genomic_DNA"/>
</dbReference>
<dbReference type="InterPro" id="IPR000847">
    <property type="entry name" value="LysR_HTH_N"/>
</dbReference>
<accession>A0A125P1X7</accession>
<reference evidence="9 13" key="1">
    <citation type="submission" date="2018-08" db="EMBL/GenBank/DDBJ databases">
        <title>Genome sequencing of Agrobacterium vitis strain ICMP 10754.</title>
        <authorList>
            <person name="Visnovsky S.B."/>
            <person name="Pitman A.R."/>
        </authorList>
    </citation>
    <scope>NUCLEOTIDE SEQUENCE [LARGE SCALE GENOMIC DNA]</scope>
    <source>
        <strain evidence="9 13">ICMP 10754</strain>
    </source>
</reference>
<dbReference type="AlphaFoldDB" id="A0A125P1X7"/>
<comment type="function">
    <text evidence="5">Transcriptional regulator of the ttuABCDE tartrate utilization operon.</text>
</comment>
<dbReference type="PRINTS" id="PR00039">
    <property type="entry name" value="HTHLYSR"/>
</dbReference>
<evidence type="ECO:0000256" key="7">
    <source>
        <dbReference type="ARBA" id="ARBA00083243"/>
    </source>
</evidence>
<evidence type="ECO:0000256" key="6">
    <source>
        <dbReference type="ARBA" id="ARBA00067332"/>
    </source>
</evidence>
<keyword evidence="4" id="KW-0804">Transcription</keyword>
<sequence>MPDLALDLRYLRYALLVAEHGSFRRAAEAIDMSQSTVSRRIQLLERRLGGPLFVRSLSGAKLTEAGARFLEEAALGASYIHEAVKDMKATHREGSGKIRIGLMTSLASGFLPNLVGEYHSRFRKVDVKIAEATFEEATAGVLSGRIDVAFLPGKPQLPRCQSVQLWNEQLFLALPRRHFLASADSVVWENVRNETFLIPAGIAGAELDHHLLRQLSDSNFQPRMSLQGVGRDNLLNMVGKGFGVSLALSSTSGSAHREVVFVPISDGPKIIYFSAVWSLRNQNPALKQFLELATEKSHRNMDVN</sequence>
<dbReference type="Proteomes" id="UP000175993">
    <property type="component" value="Unassembled WGS sequence"/>
</dbReference>
<keyword evidence="2" id="KW-0805">Transcription regulation</keyword>
<gene>
    <name evidence="10" type="ORF">BBI04_004295</name>
    <name evidence="9" type="ORF">DXT89_09700</name>
    <name evidence="11" type="ORF">GOZ88_13610</name>
</gene>
<feature type="domain" description="HTH lysR-type" evidence="8">
    <location>
        <begin position="6"/>
        <end position="63"/>
    </location>
</feature>
<dbReference type="InterPro" id="IPR005119">
    <property type="entry name" value="LysR_subst-bd"/>
</dbReference>